<proteinExistence type="predicted"/>
<protein>
    <submittedName>
        <fullName evidence="1">Uncharacterized protein</fullName>
    </submittedName>
</protein>
<dbReference type="EMBL" id="LAZR01002043">
    <property type="protein sequence ID" value="KKN35352.1"/>
    <property type="molecule type" value="Genomic_DNA"/>
</dbReference>
<comment type="caution">
    <text evidence="1">The sequence shown here is derived from an EMBL/GenBank/DDBJ whole genome shotgun (WGS) entry which is preliminary data.</text>
</comment>
<reference evidence="1" key="1">
    <citation type="journal article" date="2015" name="Nature">
        <title>Complex archaea that bridge the gap between prokaryotes and eukaryotes.</title>
        <authorList>
            <person name="Spang A."/>
            <person name="Saw J.H."/>
            <person name="Jorgensen S.L."/>
            <person name="Zaremba-Niedzwiedzka K."/>
            <person name="Martijn J."/>
            <person name="Lind A.E."/>
            <person name="van Eijk R."/>
            <person name="Schleper C."/>
            <person name="Guy L."/>
            <person name="Ettema T.J."/>
        </authorList>
    </citation>
    <scope>NUCLEOTIDE SEQUENCE</scope>
</reference>
<gene>
    <name evidence="1" type="ORF">LCGC14_0784360</name>
</gene>
<organism evidence="1">
    <name type="scientific">marine sediment metagenome</name>
    <dbReference type="NCBI Taxonomy" id="412755"/>
    <lineage>
        <taxon>unclassified sequences</taxon>
        <taxon>metagenomes</taxon>
        <taxon>ecological metagenomes</taxon>
    </lineage>
</organism>
<evidence type="ECO:0000313" key="1">
    <source>
        <dbReference type="EMBL" id="KKN35352.1"/>
    </source>
</evidence>
<name>A0A0F9QEA1_9ZZZZ</name>
<dbReference type="AlphaFoldDB" id="A0A0F9QEA1"/>
<accession>A0A0F9QEA1</accession>
<sequence length="66" mass="7482">MSDEIDYQAWALELCTLLDAVEQEIQWSSDDDSLNRARKLVRGRFEIAEKHGVAVVLREPGSGKVH</sequence>